<dbReference type="PANTHER" id="PTHR39606">
    <property type="entry name" value="SURFACE PROTEIN, PUTATIVE-RELATED"/>
    <property type="match status" value="1"/>
</dbReference>
<evidence type="ECO:0000313" key="3">
    <source>
        <dbReference type="Proteomes" id="UP001174936"/>
    </source>
</evidence>
<gene>
    <name evidence="2" type="ORF">B0T16DRAFT_410301</name>
</gene>
<feature type="compositionally biased region" description="Basic and acidic residues" evidence="1">
    <location>
        <begin position="83"/>
        <end position="92"/>
    </location>
</feature>
<protein>
    <submittedName>
        <fullName evidence="2">Uncharacterized protein</fullName>
    </submittedName>
</protein>
<feature type="compositionally biased region" description="Basic and acidic residues" evidence="1">
    <location>
        <begin position="38"/>
        <end position="54"/>
    </location>
</feature>
<accession>A0AA40CS80</accession>
<sequence length="233" mass="23415">MSHYPNNERGIRGPGSGSFGESPASGPAPTTAGHHKHDILNKLDPRVDSTHDRAPVQAMTGGNNVPAGTYGPHTSRLANALDPRVDSDRDGRAAQGVSGRGGGMVGGMTGAGAGAAAGYGAGPVGNPRSTAPEGTYGPHTSRVANALDPRVDSDRDGRGGMYAGQSGSGYPHDGTTGAGYGQHAMSGAVPSGPGPAPNTAGPHKSDLMNKLDPRVDSKTGVMKESGYSERRGI</sequence>
<organism evidence="2 3">
    <name type="scientific">Cercophora newfieldiana</name>
    <dbReference type="NCBI Taxonomy" id="92897"/>
    <lineage>
        <taxon>Eukaryota</taxon>
        <taxon>Fungi</taxon>
        <taxon>Dikarya</taxon>
        <taxon>Ascomycota</taxon>
        <taxon>Pezizomycotina</taxon>
        <taxon>Sordariomycetes</taxon>
        <taxon>Sordariomycetidae</taxon>
        <taxon>Sordariales</taxon>
        <taxon>Lasiosphaeriaceae</taxon>
        <taxon>Cercophora</taxon>
    </lineage>
</organism>
<proteinExistence type="predicted"/>
<dbReference type="AlphaFoldDB" id="A0AA40CS80"/>
<dbReference type="PANTHER" id="PTHR39606:SF1">
    <property type="entry name" value="CELL SURFACE PROTEIN"/>
    <property type="match status" value="1"/>
</dbReference>
<name>A0AA40CS80_9PEZI</name>
<evidence type="ECO:0000313" key="2">
    <source>
        <dbReference type="EMBL" id="KAK0649551.1"/>
    </source>
</evidence>
<feature type="region of interest" description="Disordered" evidence="1">
    <location>
        <begin position="124"/>
        <end position="233"/>
    </location>
</feature>
<comment type="caution">
    <text evidence="2">The sequence shown here is derived from an EMBL/GenBank/DDBJ whole genome shotgun (WGS) entry which is preliminary data.</text>
</comment>
<feature type="compositionally biased region" description="Basic and acidic residues" evidence="1">
    <location>
        <begin position="149"/>
        <end position="158"/>
    </location>
</feature>
<dbReference type="EMBL" id="JAULSV010000003">
    <property type="protein sequence ID" value="KAK0649551.1"/>
    <property type="molecule type" value="Genomic_DNA"/>
</dbReference>
<feature type="compositionally biased region" description="Basic and acidic residues" evidence="1">
    <location>
        <begin position="203"/>
        <end position="217"/>
    </location>
</feature>
<keyword evidence="3" id="KW-1185">Reference proteome</keyword>
<feature type="region of interest" description="Disordered" evidence="1">
    <location>
        <begin position="1"/>
        <end position="101"/>
    </location>
</feature>
<reference evidence="2" key="1">
    <citation type="submission" date="2023-06" db="EMBL/GenBank/DDBJ databases">
        <title>Genome-scale phylogeny and comparative genomics of the fungal order Sordariales.</title>
        <authorList>
            <consortium name="Lawrence Berkeley National Laboratory"/>
            <person name="Hensen N."/>
            <person name="Bonometti L."/>
            <person name="Westerberg I."/>
            <person name="Brannstrom I.O."/>
            <person name="Guillou S."/>
            <person name="Cros-Aarteil S."/>
            <person name="Calhoun S."/>
            <person name="Haridas S."/>
            <person name="Kuo A."/>
            <person name="Mondo S."/>
            <person name="Pangilinan J."/>
            <person name="Riley R."/>
            <person name="Labutti K."/>
            <person name="Andreopoulos B."/>
            <person name="Lipzen A."/>
            <person name="Chen C."/>
            <person name="Yanf M."/>
            <person name="Daum C."/>
            <person name="Ng V."/>
            <person name="Clum A."/>
            <person name="Steindorff A."/>
            <person name="Ohm R."/>
            <person name="Martin F."/>
            <person name="Silar P."/>
            <person name="Natvig D."/>
            <person name="Lalanne C."/>
            <person name="Gautier V."/>
            <person name="Ament-Velasquez S.L."/>
            <person name="Kruys A."/>
            <person name="Hutchinson M.I."/>
            <person name="Powell A.J."/>
            <person name="Barry K."/>
            <person name="Miller A.N."/>
            <person name="Grigoriev I.V."/>
            <person name="Debuchy R."/>
            <person name="Gladieux P."/>
            <person name="Thoren M.H."/>
            <person name="Johannesson H."/>
        </authorList>
    </citation>
    <scope>NUCLEOTIDE SEQUENCE</scope>
    <source>
        <strain evidence="2">SMH2532-1</strain>
    </source>
</reference>
<dbReference type="Proteomes" id="UP001174936">
    <property type="component" value="Unassembled WGS sequence"/>
</dbReference>
<evidence type="ECO:0000256" key="1">
    <source>
        <dbReference type="SAM" id="MobiDB-lite"/>
    </source>
</evidence>